<protein>
    <submittedName>
        <fullName evidence="2">Uncharacterized protein</fullName>
    </submittedName>
</protein>
<evidence type="ECO:0000313" key="2">
    <source>
        <dbReference type="EMBL" id="KAA9030714.1"/>
    </source>
</evidence>
<evidence type="ECO:0000313" key="4">
    <source>
        <dbReference type="Proteomes" id="UP000326364"/>
    </source>
</evidence>
<proteinExistence type="predicted"/>
<reference evidence="3 4" key="1">
    <citation type="submission" date="2019-09" db="EMBL/GenBank/DDBJ databases">
        <authorList>
            <person name="Feng G."/>
        </authorList>
    </citation>
    <scope>NUCLEOTIDE SEQUENCE [LARGE SCALE GENOMIC DNA]</scope>
    <source>
        <strain evidence="2 3">KACC 19283</strain>
        <strain evidence="1 4">KACC 19284</strain>
    </source>
</reference>
<dbReference type="Proteomes" id="UP000326364">
    <property type="component" value="Unassembled WGS sequence"/>
</dbReference>
<evidence type="ECO:0000313" key="1">
    <source>
        <dbReference type="EMBL" id="KAA9018078.1"/>
    </source>
</evidence>
<dbReference type="Proteomes" id="UP000325933">
    <property type="component" value="Unassembled WGS sequence"/>
</dbReference>
<dbReference type="EMBL" id="VYQB01000005">
    <property type="protein sequence ID" value="KAA9018078.1"/>
    <property type="molecule type" value="Genomic_DNA"/>
</dbReference>
<dbReference type="EMBL" id="VYQA01000005">
    <property type="protein sequence ID" value="KAA9030714.1"/>
    <property type="molecule type" value="Genomic_DNA"/>
</dbReference>
<dbReference type="RefSeq" id="WP_150425286.1">
    <property type="nucleotide sequence ID" value="NZ_VYQA01000005.1"/>
</dbReference>
<name>A0A5J5I8D7_9SPHN</name>
<comment type="caution">
    <text evidence="2">The sequence shown here is derived from an EMBL/GenBank/DDBJ whole genome shotgun (WGS) entry which is preliminary data.</text>
</comment>
<organism evidence="2 3">
    <name type="scientific">Sphingobium limneticum</name>
    <dbReference type="NCBI Taxonomy" id="1007511"/>
    <lineage>
        <taxon>Bacteria</taxon>
        <taxon>Pseudomonadati</taxon>
        <taxon>Pseudomonadota</taxon>
        <taxon>Alphaproteobacteria</taxon>
        <taxon>Sphingomonadales</taxon>
        <taxon>Sphingomonadaceae</taxon>
        <taxon>Sphingobium</taxon>
    </lineage>
</organism>
<evidence type="ECO:0000313" key="3">
    <source>
        <dbReference type="Proteomes" id="UP000325933"/>
    </source>
</evidence>
<keyword evidence="4" id="KW-1185">Reference proteome</keyword>
<accession>A0A5J5I8D7</accession>
<dbReference type="AlphaFoldDB" id="A0A5J5I8D7"/>
<sequence length="332" mass="36252">MILFAALVAWAPAAPARSEQRCTTANATATATATSIEAIQADYPTWAGRCVRVRGLGIDSQLYADRQALTDDDTPLGEDARRSIIMLPDGKAPRLPRNRPMMVDVIGRVGSCRAAHDVVAEMSADQPNRIIMVSGYCHTSLATYIAPSAIRPVDRTRPVRLTEAEVPAERRGIVEAPVHSNKLPAMRSAAHTLFAALATRDKAAFLRLSEPDGIAPRQQKDARRKFTRLIAPRSAFAKIPAAHHPERMFVERLDAAEADPSQAIVCRCRTSDCAGKWPVVMRDADNLPDRPYVCVHANDYLLGPGRDTVIQVTAEQALDGFAEPLSYPARKD</sequence>
<gene>
    <name evidence="2" type="ORF">F4U95_08065</name>
    <name evidence="1" type="ORF">F4U96_08115</name>
</gene>